<dbReference type="SUPFAM" id="SSF55331">
    <property type="entry name" value="Tautomerase/MIF"/>
    <property type="match status" value="1"/>
</dbReference>
<evidence type="ECO:0000313" key="2">
    <source>
        <dbReference type="Proteomes" id="UP001523566"/>
    </source>
</evidence>
<dbReference type="Gene3D" id="3.30.429.10">
    <property type="entry name" value="Macrophage Migration Inhibitory Factor"/>
    <property type="match status" value="1"/>
</dbReference>
<accession>A0ABT1E7L0</accession>
<dbReference type="RefSeq" id="WP_262065603.1">
    <property type="nucleotide sequence ID" value="NZ_JAMXOD010000005.1"/>
</dbReference>
<evidence type="ECO:0000313" key="1">
    <source>
        <dbReference type="EMBL" id="MCP1101818.1"/>
    </source>
</evidence>
<proteinExistence type="predicted"/>
<name>A0ABT1E7L0_9FIRM</name>
<dbReference type="EMBL" id="JAMZFW010000005">
    <property type="protein sequence ID" value="MCP1101818.1"/>
    <property type="molecule type" value="Genomic_DNA"/>
</dbReference>
<comment type="caution">
    <text evidence="1">The sequence shown here is derived from an EMBL/GenBank/DDBJ whole genome shotgun (WGS) entry which is preliminary data.</text>
</comment>
<dbReference type="PANTHER" id="PTHR38460">
    <property type="entry name" value="TAUTOMERASE YOLI-RELATED"/>
    <property type="match status" value="1"/>
</dbReference>
<dbReference type="Pfam" id="PF14552">
    <property type="entry name" value="Tautomerase_2"/>
    <property type="match status" value="1"/>
</dbReference>
<gene>
    <name evidence="1" type="ORF">NK125_05240</name>
</gene>
<dbReference type="Proteomes" id="UP001523566">
    <property type="component" value="Unassembled WGS sequence"/>
</dbReference>
<organism evidence="1 2">
    <name type="scientific">Aequitasia blattaphilus</name>
    <dbReference type="NCBI Taxonomy" id="2949332"/>
    <lineage>
        <taxon>Bacteria</taxon>
        <taxon>Bacillati</taxon>
        <taxon>Bacillota</taxon>
        <taxon>Clostridia</taxon>
        <taxon>Lachnospirales</taxon>
        <taxon>Lachnospiraceae</taxon>
        <taxon>Aequitasia</taxon>
    </lineage>
</organism>
<sequence length="131" mass="14899">MPLIKIDVVKGKSSEELQAIADVIHESVVKAFHVPQRDRYQIITQHENNEMILLDTGLGFEREEGKQIAITVFSRKRAQEDKINFYHLLQQGFEEKLGINSKNLLIAILENGDPDWSFGFGNAQFITGELS</sequence>
<keyword evidence="2" id="KW-1185">Reference proteome</keyword>
<dbReference type="PANTHER" id="PTHR38460:SF1">
    <property type="entry name" value="TAUTOMERASE YOLI-RELATED"/>
    <property type="match status" value="1"/>
</dbReference>
<reference evidence="1 2" key="1">
    <citation type="journal article" date="2022" name="Genome Biol. Evol.">
        <title>Host diet, physiology and behaviors set the stage for Lachnospiraceae cladogenesis.</title>
        <authorList>
            <person name="Vera-Ponce De Leon A."/>
            <person name="Schneider M."/>
            <person name="Jahnes B.C."/>
            <person name="Sadowski V."/>
            <person name="Camuy-Velez L.A."/>
            <person name="Duan J."/>
            <person name="Sabree Z.L."/>
        </authorList>
    </citation>
    <scope>NUCLEOTIDE SEQUENCE [LARGE SCALE GENOMIC DNA]</scope>
    <source>
        <strain evidence="1 2">PAL113</strain>
    </source>
</reference>
<protein>
    <submittedName>
        <fullName evidence="1">Tautomerase family protein</fullName>
    </submittedName>
</protein>
<dbReference type="InterPro" id="IPR037479">
    <property type="entry name" value="Tauto_MSAD"/>
</dbReference>
<dbReference type="InterPro" id="IPR014347">
    <property type="entry name" value="Tautomerase/MIF_sf"/>
</dbReference>